<dbReference type="EMBL" id="CP000319">
    <property type="protein sequence ID" value="ABE62677.1"/>
    <property type="molecule type" value="Genomic_DNA"/>
</dbReference>
<dbReference type="Proteomes" id="UP000001953">
    <property type="component" value="Chromosome"/>
</dbReference>
<dbReference type="KEGG" id="nha:Nham_1863"/>
<name>Q1QM70_NITHX</name>
<protein>
    <submittedName>
        <fullName evidence="1">Uncharacterized protein</fullName>
    </submittedName>
</protein>
<sequence length="182" mass="20261">MNELSWQQSLVDTHLELFVRTFRGVRFAPGLPLCSNGWQRIVTRLVDRVSEATSSYKVTFIQIVEQHGILRVCWTTYSELPRRVEFAIEEAISLASARSACTCMECGGEGRLFSSGYRLFVACDVHQNGNPAPAVHGFQADYLVRTVMNGRSKLVCSRYDRASDSFIATGDVIAPAPPPPRC</sequence>
<evidence type="ECO:0000313" key="2">
    <source>
        <dbReference type="Proteomes" id="UP000001953"/>
    </source>
</evidence>
<gene>
    <name evidence="1" type="ordered locus">Nham_1863</name>
</gene>
<keyword evidence="2" id="KW-1185">Reference proteome</keyword>
<reference evidence="1 2" key="1">
    <citation type="submission" date="2006-03" db="EMBL/GenBank/DDBJ databases">
        <title>Complete sequence of chromosome of Nitrobacter hamburgensis X14.</title>
        <authorList>
            <consortium name="US DOE Joint Genome Institute"/>
            <person name="Copeland A."/>
            <person name="Lucas S."/>
            <person name="Lapidus A."/>
            <person name="Barry K."/>
            <person name="Detter J.C."/>
            <person name="Glavina del Rio T."/>
            <person name="Hammon N."/>
            <person name="Israni S."/>
            <person name="Dalin E."/>
            <person name="Tice H."/>
            <person name="Pitluck S."/>
            <person name="Chain P."/>
            <person name="Malfatti S."/>
            <person name="Shin M."/>
            <person name="Vergez L."/>
            <person name="Schmutz J."/>
            <person name="Larimer F."/>
            <person name="Land M."/>
            <person name="Hauser L."/>
            <person name="Kyrpides N."/>
            <person name="Ivanova N."/>
            <person name="Ward B."/>
            <person name="Arp D."/>
            <person name="Klotz M."/>
            <person name="Stein L."/>
            <person name="O'Mullan G."/>
            <person name="Starkenburg S."/>
            <person name="Sayavedra L."/>
            <person name="Poret-Peterson A.T."/>
            <person name="Gentry M.E."/>
            <person name="Bruce D."/>
            <person name="Richardson P."/>
        </authorList>
    </citation>
    <scope>NUCLEOTIDE SEQUENCE [LARGE SCALE GENOMIC DNA]</scope>
    <source>
        <strain evidence="2">DSM 10229 / NCIMB 13809 / X14</strain>
    </source>
</reference>
<organism evidence="1 2">
    <name type="scientific">Nitrobacter hamburgensis (strain DSM 10229 / NCIMB 13809 / X14)</name>
    <dbReference type="NCBI Taxonomy" id="323097"/>
    <lineage>
        <taxon>Bacteria</taxon>
        <taxon>Pseudomonadati</taxon>
        <taxon>Pseudomonadota</taxon>
        <taxon>Alphaproteobacteria</taxon>
        <taxon>Hyphomicrobiales</taxon>
        <taxon>Nitrobacteraceae</taxon>
        <taxon>Nitrobacter</taxon>
    </lineage>
</organism>
<accession>Q1QM70</accession>
<proteinExistence type="predicted"/>
<dbReference type="HOGENOM" id="CLU_128727_0_0_5"/>
<evidence type="ECO:0000313" key="1">
    <source>
        <dbReference type="EMBL" id="ABE62677.1"/>
    </source>
</evidence>
<dbReference type="AlphaFoldDB" id="Q1QM70"/>